<reference evidence="2" key="1">
    <citation type="submission" date="2020-04" db="EMBL/GenBank/DDBJ databases">
        <authorList>
            <person name="Alioto T."/>
            <person name="Alioto T."/>
            <person name="Gomez Garrido J."/>
        </authorList>
    </citation>
    <scope>NUCLEOTIDE SEQUENCE</scope>
    <source>
        <strain evidence="2">A484AB</strain>
    </source>
</reference>
<dbReference type="Proteomes" id="UP001152795">
    <property type="component" value="Unassembled WGS sequence"/>
</dbReference>
<dbReference type="AlphaFoldDB" id="A0A7D9L7N4"/>
<dbReference type="EMBL" id="CACRXK020013269">
    <property type="protein sequence ID" value="CAB4024852.1"/>
    <property type="molecule type" value="Genomic_DNA"/>
</dbReference>
<evidence type="ECO:0000313" key="2">
    <source>
        <dbReference type="EMBL" id="CAB4024852.1"/>
    </source>
</evidence>
<evidence type="ECO:0000256" key="1">
    <source>
        <dbReference type="SAM" id="MobiDB-lite"/>
    </source>
</evidence>
<keyword evidence="3" id="KW-1185">Reference proteome</keyword>
<organism evidence="2 3">
    <name type="scientific">Paramuricea clavata</name>
    <name type="common">Red gorgonian</name>
    <name type="synonym">Violescent sea-whip</name>
    <dbReference type="NCBI Taxonomy" id="317549"/>
    <lineage>
        <taxon>Eukaryota</taxon>
        <taxon>Metazoa</taxon>
        <taxon>Cnidaria</taxon>
        <taxon>Anthozoa</taxon>
        <taxon>Octocorallia</taxon>
        <taxon>Malacalcyonacea</taxon>
        <taxon>Plexauridae</taxon>
        <taxon>Paramuricea</taxon>
    </lineage>
</organism>
<feature type="compositionally biased region" description="Polar residues" evidence="1">
    <location>
        <begin position="36"/>
        <end position="53"/>
    </location>
</feature>
<evidence type="ECO:0000313" key="3">
    <source>
        <dbReference type="Proteomes" id="UP001152795"/>
    </source>
</evidence>
<protein>
    <submittedName>
        <fullName evidence="2">Uncharacterized protein</fullName>
    </submittedName>
</protein>
<name>A0A7D9L7N4_PARCT</name>
<comment type="caution">
    <text evidence="2">The sequence shown here is derived from an EMBL/GenBank/DDBJ whole genome shotgun (WGS) entry which is preliminary data.</text>
</comment>
<feature type="compositionally biased region" description="Polar residues" evidence="1">
    <location>
        <begin position="78"/>
        <end position="109"/>
    </location>
</feature>
<accession>A0A7D9L7N4</accession>
<proteinExistence type="predicted"/>
<feature type="region of interest" description="Disordered" evidence="1">
    <location>
        <begin position="30"/>
        <end position="109"/>
    </location>
</feature>
<gene>
    <name evidence="2" type="ORF">PACLA_8A068902</name>
</gene>
<sequence length="161" mass="17249">MAATVQLYKCGFCTNIFVDLASARTHKCTGKGVQPKLQNASVPPSQTQTQKGGKSSVPKPQAGDHSVTMPLNAPVPPSQTQKQGNSSVTKPQNVSFPPLESRTQQAGKSSVTVPLNASVPQSQMQQAGDILFIMSFHCMSIVPLGMWHCTRLSNHTLFMAI</sequence>